<dbReference type="Pfam" id="PF08448">
    <property type="entry name" value="PAS_4"/>
    <property type="match status" value="1"/>
</dbReference>
<keyword evidence="8" id="KW-1185">Reference proteome</keyword>
<dbReference type="Pfam" id="PF00563">
    <property type="entry name" value="EAL"/>
    <property type="match status" value="1"/>
</dbReference>
<dbReference type="SUPFAM" id="SSF55073">
    <property type="entry name" value="Nucleotide cyclase"/>
    <property type="match status" value="1"/>
</dbReference>
<comment type="caution">
    <text evidence="7">The sequence shown here is derived from an EMBL/GenBank/DDBJ whole genome shotgun (WGS) entry which is preliminary data.</text>
</comment>
<dbReference type="Proteomes" id="UP000650424">
    <property type="component" value="Unassembled WGS sequence"/>
</dbReference>
<dbReference type="InterPro" id="IPR052155">
    <property type="entry name" value="Biofilm_reg_signaling"/>
</dbReference>
<protein>
    <submittedName>
        <fullName evidence="7">EAL domain-containing protein</fullName>
    </submittedName>
</protein>
<dbReference type="CDD" id="cd06225">
    <property type="entry name" value="HAMP"/>
    <property type="match status" value="1"/>
</dbReference>
<dbReference type="PROSITE" id="PS50885">
    <property type="entry name" value="HAMP"/>
    <property type="match status" value="1"/>
</dbReference>
<dbReference type="CDD" id="cd12915">
    <property type="entry name" value="PDC2_DGC_like"/>
    <property type="match status" value="1"/>
</dbReference>
<dbReference type="CDD" id="cd00130">
    <property type="entry name" value="PAS"/>
    <property type="match status" value="2"/>
</dbReference>
<dbReference type="InterPro" id="IPR000700">
    <property type="entry name" value="PAS-assoc_C"/>
</dbReference>
<dbReference type="SUPFAM" id="SSF55785">
    <property type="entry name" value="PYP-like sensor domain (PAS domain)"/>
    <property type="match status" value="3"/>
</dbReference>
<evidence type="ECO:0000259" key="5">
    <source>
        <dbReference type="PROSITE" id="PS50885"/>
    </source>
</evidence>
<feature type="transmembrane region" description="Helical" evidence="1">
    <location>
        <begin position="20"/>
        <end position="44"/>
    </location>
</feature>
<feature type="domain" description="PAS" evidence="2">
    <location>
        <begin position="494"/>
        <end position="530"/>
    </location>
</feature>
<evidence type="ECO:0000256" key="1">
    <source>
        <dbReference type="SAM" id="Phobius"/>
    </source>
</evidence>
<keyword evidence="1" id="KW-0472">Membrane</keyword>
<dbReference type="RefSeq" id="WP_186950707.1">
    <property type="nucleotide sequence ID" value="NZ_JACOGF010000020.1"/>
</dbReference>
<dbReference type="InterPro" id="IPR003660">
    <property type="entry name" value="HAMP_dom"/>
</dbReference>
<dbReference type="Pfam" id="PF00672">
    <property type="entry name" value="HAMP"/>
    <property type="match status" value="1"/>
</dbReference>
<evidence type="ECO:0000259" key="2">
    <source>
        <dbReference type="PROSITE" id="PS50112"/>
    </source>
</evidence>
<dbReference type="PROSITE" id="PS50112">
    <property type="entry name" value="PAS"/>
    <property type="match status" value="2"/>
</dbReference>
<accession>A0ABR6ZYN8</accession>
<dbReference type="InterPro" id="IPR029787">
    <property type="entry name" value="Nucleotide_cyclase"/>
</dbReference>
<name>A0ABR6ZYN8_9BURK</name>
<dbReference type="InterPro" id="IPR001610">
    <property type="entry name" value="PAC"/>
</dbReference>
<dbReference type="InterPro" id="IPR043128">
    <property type="entry name" value="Rev_trsase/Diguanyl_cyclase"/>
</dbReference>
<evidence type="ECO:0000259" key="6">
    <source>
        <dbReference type="PROSITE" id="PS50887"/>
    </source>
</evidence>
<dbReference type="Gene3D" id="6.10.340.10">
    <property type="match status" value="1"/>
</dbReference>
<evidence type="ECO:0000313" key="7">
    <source>
        <dbReference type="EMBL" id="MBC3920874.1"/>
    </source>
</evidence>
<dbReference type="CDD" id="cd01948">
    <property type="entry name" value="EAL"/>
    <property type="match status" value="1"/>
</dbReference>
<sequence>MTERREETVSNLPPVPARSIRSYLLMLVLAVSVPLVAAVGFGIYHDFQQSTANTKTALKTMTSVMLKNTKGKLEQAHQVMAGIASLPPVRKLALADCPTKLGDLARLNPAFARVALADLQGNILCAIPEKNMTQDAVTPELVRAEYIQGAIRNKGLSISSPRRSHGNGTGPWSTTLSLPIWDEQQHIVGVVLMSLDVGFYDPTIPAEFLPESSRYGFFRDDGIMVWRNLDPDKVVGTRPNAEAARRIVAMKSGEFESRAVDGVVRFFSVAPLPEYGMVAFVGVPANTIFAESRARAIQSILLVLLMIALLLLVAFGFARRITKPMTALADVARAVNKGDLGARAQINGPSELLAVAHEFNRMLIAQQHSDEQFRAFLGNSALVAWVKDFNGRYQFVSDNFLRRFNTSMQEVIGKTDHELWPASVADGYHDSDLALLENRQQNEAVWPSTNSDGTISWWMVNKFVFTGFDGTPQLGGLAVDITERKRMTDLDELILQTAMDAFWLINKEGNLQAVNETACSMMGYTREEMLALNITDIDVLDGMRGMTVYERIDILRKEGSQQFEARHRRKDGRIIDVEISVRYLPGQELFPAFVRDITTRKQAEQSLHLAATVFESHEGMFVTNAHRVIQQVNRAFTEITGYTREDAIGQTQDLLKSGQHDDAFFVDLSQRLDSEGTWQGEIWNRNKNGHVSPQWLTITAVYGSNHELLHYVGTLTDITTRKAAEDEIKNLAFYDPLTHLPNRRLLTDRLQQALASCARSGRKGALMYIDLDNFKTLNDTQGHHKGDLLLQQVSERLIHCVREDDTVARIGGDEFVLLLENLSEAPNEAATQIEMVGKKILDALNQAYDLSGYECHSTPSIGVTLITDHDTGFDELMKQADLAMYAAKTAGRNTLRFFDPAMQAVVTSRAIMEKELRESLRNEQLQLYYQAQVNHDGELIGVEALARWQHPQRGMIPPAEFIPLAESTGLILPLGYWVLQTACKQLVSWARQEQRAHLTIAVNVSARQFRQTDVVEQVLAIIHQTGANPHLLKLELTESLLVDDVEDIIRKMELLKAAGLCFSLDDFGTGYSSLTYLKRLPLDQLKIDQSFVRDVLSDPNDAAIARTIVALSQSMGLSVIAEGVESAEQRDYLASQGCYAYQGYYFGRPMPIADFEAAHLPQFA</sequence>
<evidence type="ECO:0000313" key="8">
    <source>
        <dbReference type="Proteomes" id="UP000650424"/>
    </source>
</evidence>
<dbReference type="Gene3D" id="3.20.20.450">
    <property type="entry name" value="EAL domain"/>
    <property type="match status" value="1"/>
</dbReference>
<feature type="domain" description="HAMP" evidence="5">
    <location>
        <begin position="319"/>
        <end position="371"/>
    </location>
</feature>
<dbReference type="EMBL" id="JACOGF010000020">
    <property type="protein sequence ID" value="MBC3920874.1"/>
    <property type="molecule type" value="Genomic_DNA"/>
</dbReference>
<feature type="domain" description="EAL" evidence="4">
    <location>
        <begin position="909"/>
        <end position="1163"/>
    </location>
</feature>
<keyword evidence="1" id="KW-0812">Transmembrane</keyword>
<reference evidence="7 8" key="1">
    <citation type="submission" date="2020-08" db="EMBL/GenBank/DDBJ databases">
        <title>Novel species isolated from subtropical streams in China.</title>
        <authorList>
            <person name="Lu H."/>
        </authorList>
    </citation>
    <scope>NUCLEOTIDE SEQUENCE [LARGE SCALE GENOMIC DNA]</scope>
    <source>
        <strain evidence="7 8">CY18W</strain>
    </source>
</reference>
<proteinExistence type="predicted"/>
<dbReference type="InterPro" id="IPR035965">
    <property type="entry name" value="PAS-like_dom_sf"/>
</dbReference>
<dbReference type="InterPro" id="IPR013656">
    <property type="entry name" value="PAS_4"/>
</dbReference>
<feature type="domain" description="GGDEF" evidence="6">
    <location>
        <begin position="762"/>
        <end position="900"/>
    </location>
</feature>
<feature type="domain" description="PAS" evidence="2">
    <location>
        <begin position="620"/>
        <end position="651"/>
    </location>
</feature>
<dbReference type="SMART" id="SM00091">
    <property type="entry name" value="PAS"/>
    <property type="match status" value="3"/>
</dbReference>
<dbReference type="NCBIfam" id="TIGR00254">
    <property type="entry name" value="GGDEF"/>
    <property type="match status" value="1"/>
</dbReference>
<dbReference type="InterPro" id="IPR001633">
    <property type="entry name" value="EAL_dom"/>
</dbReference>
<dbReference type="PANTHER" id="PTHR44757">
    <property type="entry name" value="DIGUANYLATE CYCLASE DGCP"/>
    <property type="match status" value="1"/>
</dbReference>
<dbReference type="SMART" id="SM00304">
    <property type="entry name" value="HAMP"/>
    <property type="match status" value="1"/>
</dbReference>
<dbReference type="SUPFAM" id="SSF141868">
    <property type="entry name" value="EAL domain-like"/>
    <property type="match status" value="1"/>
</dbReference>
<dbReference type="PROSITE" id="PS50113">
    <property type="entry name" value="PAC"/>
    <property type="match status" value="1"/>
</dbReference>
<organism evidence="7 8">
    <name type="scientific">Undibacterium hunanense</name>
    <dbReference type="NCBI Taxonomy" id="2762292"/>
    <lineage>
        <taxon>Bacteria</taxon>
        <taxon>Pseudomonadati</taxon>
        <taxon>Pseudomonadota</taxon>
        <taxon>Betaproteobacteria</taxon>
        <taxon>Burkholderiales</taxon>
        <taxon>Oxalobacteraceae</taxon>
        <taxon>Undibacterium</taxon>
    </lineage>
</organism>
<dbReference type="Pfam" id="PF13426">
    <property type="entry name" value="PAS_9"/>
    <property type="match status" value="2"/>
</dbReference>
<dbReference type="InterPro" id="IPR035919">
    <property type="entry name" value="EAL_sf"/>
</dbReference>
<dbReference type="SMART" id="SM00267">
    <property type="entry name" value="GGDEF"/>
    <property type="match status" value="1"/>
</dbReference>
<dbReference type="SUPFAM" id="SSF158472">
    <property type="entry name" value="HAMP domain-like"/>
    <property type="match status" value="1"/>
</dbReference>
<evidence type="ECO:0000259" key="4">
    <source>
        <dbReference type="PROSITE" id="PS50883"/>
    </source>
</evidence>
<feature type="domain" description="PAC" evidence="3">
    <location>
        <begin position="678"/>
        <end position="730"/>
    </location>
</feature>
<feature type="transmembrane region" description="Helical" evidence="1">
    <location>
        <begin position="300"/>
        <end position="318"/>
    </location>
</feature>
<dbReference type="Pfam" id="PF00990">
    <property type="entry name" value="GGDEF"/>
    <property type="match status" value="1"/>
</dbReference>
<dbReference type="CDD" id="cd01949">
    <property type="entry name" value="GGDEF"/>
    <property type="match status" value="1"/>
</dbReference>
<dbReference type="CDD" id="cd18773">
    <property type="entry name" value="PDC1_HK_sensor"/>
    <property type="match status" value="1"/>
</dbReference>
<dbReference type="SMART" id="SM00052">
    <property type="entry name" value="EAL"/>
    <property type="match status" value="1"/>
</dbReference>
<dbReference type="Gene3D" id="3.30.450.20">
    <property type="entry name" value="PAS domain"/>
    <property type="match status" value="5"/>
</dbReference>
<gene>
    <name evidence="7" type="ORF">H8L32_25645</name>
</gene>
<dbReference type="PROSITE" id="PS50887">
    <property type="entry name" value="GGDEF"/>
    <property type="match status" value="1"/>
</dbReference>
<evidence type="ECO:0000259" key="3">
    <source>
        <dbReference type="PROSITE" id="PS50113"/>
    </source>
</evidence>
<dbReference type="NCBIfam" id="TIGR00229">
    <property type="entry name" value="sensory_box"/>
    <property type="match status" value="3"/>
</dbReference>
<dbReference type="InterPro" id="IPR000014">
    <property type="entry name" value="PAS"/>
</dbReference>
<dbReference type="SMART" id="SM00086">
    <property type="entry name" value="PAC"/>
    <property type="match status" value="2"/>
</dbReference>
<keyword evidence="1" id="KW-1133">Transmembrane helix</keyword>
<dbReference type="InterPro" id="IPR000160">
    <property type="entry name" value="GGDEF_dom"/>
</dbReference>
<dbReference type="PROSITE" id="PS50883">
    <property type="entry name" value="EAL"/>
    <property type="match status" value="1"/>
</dbReference>
<dbReference type="Gene3D" id="3.30.70.270">
    <property type="match status" value="1"/>
</dbReference>
<dbReference type="PANTHER" id="PTHR44757:SF2">
    <property type="entry name" value="BIOFILM ARCHITECTURE MAINTENANCE PROTEIN MBAA"/>
    <property type="match status" value="1"/>
</dbReference>